<protein>
    <submittedName>
        <fullName evidence="2">Unnamed protein product</fullName>
    </submittedName>
</protein>
<dbReference type="EMBL" id="BSXT01001175">
    <property type="protein sequence ID" value="GMF39543.1"/>
    <property type="molecule type" value="Genomic_DNA"/>
</dbReference>
<feature type="chain" id="PRO_5040861474" evidence="1">
    <location>
        <begin position="29"/>
        <end position="184"/>
    </location>
</feature>
<name>A0A9W6XHT0_9STRA</name>
<comment type="caution">
    <text evidence="2">The sequence shown here is derived from an EMBL/GenBank/DDBJ whole genome shotgun (WGS) entry which is preliminary data.</text>
</comment>
<evidence type="ECO:0000313" key="3">
    <source>
        <dbReference type="Proteomes" id="UP001165121"/>
    </source>
</evidence>
<organism evidence="2 3">
    <name type="scientific">Phytophthora fragariaefolia</name>
    <dbReference type="NCBI Taxonomy" id="1490495"/>
    <lineage>
        <taxon>Eukaryota</taxon>
        <taxon>Sar</taxon>
        <taxon>Stramenopiles</taxon>
        <taxon>Oomycota</taxon>
        <taxon>Peronosporomycetes</taxon>
        <taxon>Peronosporales</taxon>
        <taxon>Peronosporaceae</taxon>
        <taxon>Phytophthora</taxon>
    </lineage>
</organism>
<proteinExistence type="predicted"/>
<keyword evidence="1" id="KW-0732">Signal</keyword>
<dbReference type="Proteomes" id="UP001165121">
    <property type="component" value="Unassembled WGS sequence"/>
</dbReference>
<reference evidence="2" key="1">
    <citation type="submission" date="2023-04" db="EMBL/GenBank/DDBJ databases">
        <title>Phytophthora fragariaefolia NBRC 109709.</title>
        <authorList>
            <person name="Ichikawa N."/>
            <person name="Sato H."/>
            <person name="Tonouchi N."/>
        </authorList>
    </citation>
    <scope>NUCLEOTIDE SEQUENCE</scope>
    <source>
        <strain evidence="2">NBRC 109709</strain>
    </source>
</reference>
<gene>
    <name evidence="2" type="ORF">Pfra01_001178400</name>
</gene>
<sequence>MSFFGEVLFLLSGLKACVLLSNLPPTWRQSFASDVVVASGLVHNAAPATGTLSPCSVALSSVGTRLETPAGYELSGDLVLVNTVHADFAVAQRTLRLADVTLDANGGVQLVNTDTSVSGLVQEHELARVLDYPVALSECNEDAPMIEVSTLAGSRCQSLVGSHDCELVRRRSGTSWRKGSSACC</sequence>
<dbReference type="AlphaFoldDB" id="A0A9W6XHT0"/>
<dbReference type="OrthoDB" id="61900at2759"/>
<accession>A0A9W6XHT0</accession>
<keyword evidence="3" id="KW-1185">Reference proteome</keyword>
<evidence type="ECO:0000313" key="2">
    <source>
        <dbReference type="EMBL" id="GMF39543.1"/>
    </source>
</evidence>
<evidence type="ECO:0000256" key="1">
    <source>
        <dbReference type="SAM" id="SignalP"/>
    </source>
</evidence>
<feature type="signal peptide" evidence="1">
    <location>
        <begin position="1"/>
        <end position="28"/>
    </location>
</feature>